<evidence type="ECO:0000313" key="13">
    <source>
        <dbReference type="Proteomes" id="UP001589758"/>
    </source>
</evidence>
<comment type="similarity">
    <text evidence="9">Belongs to the Dus family. DusA subfamily.</text>
</comment>
<comment type="caution">
    <text evidence="12">The sequence shown here is derived from an EMBL/GenBank/DDBJ whole genome shotgun (WGS) entry which is preliminary data.</text>
</comment>
<comment type="catalytic activity">
    <reaction evidence="9">
        <text>5,6-dihydrouridine(20a) in tRNA + NADP(+) = uridine(20a) in tRNA + NADPH + H(+)</text>
        <dbReference type="Rhea" id="RHEA:53344"/>
        <dbReference type="Rhea" id="RHEA-COMP:13535"/>
        <dbReference type="Rhea" id="RHEA-COMP:13536"/>
        <dbReference type="ChEBI" id="CHEBI:15378"/>
        <dbReference type="ChEBI" id="CHEBI:57783"/>
        <dbReference type="ChEBI" id="CHEBI:58349"/>
        <dbReference type="ChEBI" id="CHEBI:65315"/>
        <dbReference type="ChEBI" id="CHEBI:74443"/>
    </reaction>
</comment>
<feature type="domain" description="DUS-like FMN-binding" evidence="11">
    <location>
        <begin position="11"/>
        <end position="327"/>
    </location>
</feature>
<keyword evidence="13" id="KW-1185">Reference proteome</keyword>
<proteinExistence type="inferred from homology"/>
<dbReference type="InterPro" id="IPR018517">
    <property type="entry name" value="tRNA_hU_synthase_CS"/>
</dbReference>
<feature type="binding site" evidence="9">
    <location>
        <begin position="207"/>
        <end position="209"/>
    </location>
    <ligand>
        <name>FMN</name>
        <dbReference type="ChEBI" id="CHEBI:58210"/>
    </ligand>
</feature>
<keyword evidence="6 9" id="KW-0521">NADP</keyword>
<comment type="catalytic activity">
    <reaction evidence="9">
        <text>5,6-dihydrouridine(20) in tRNA + NAD(+) = uridine(20) in tRNA + NADH + H(+)</text>
        <dbReference type="Rhea" id="RHEA:53340"/>
        <dbReference type="Rhea" id="RHEA-COMP:13533"/>
        <dbReference type="Rhea" id="RHEA-COMP:13534"/>
        <dbReference type="ChEBI" id="CHEBI:15378"/>
        <dbReference type="ChEBI" id="CHEBI:57540"/>
        <dbReference type="ChEBI" id="CHEBI:57945"/>
        <dbReference type="ChEBI" id="CHEBI:65315"/>
        <dbReference type="ChEBI" id="CHEBI:74443"/>
        <dbReference type="EC" id="1.3.1.91"/>
    </reaction>
</comment>
<evidence type="ECO:0000256" key="10">
    <source>
        <dbReference type="PIRNR" id="PIRNR006621"/>
    </source>
</evidence>
<sequence length="335" mass="37784">MSSFFSHRFSVAPMLDWTTRHCRVFHRSLTKNAMLYTEMITTGAIIHGKYDHLLFNQIESPIALQLGGANPTELAFCAKKAESYGYNEINLNVGCPSDRVQNGKFGACLMAEADLVAECIDAMSNAVNIPVTVKTRIGIDELDSYEFLVNFIETIKKKSGCTHFIIHARKAWLNGLSPKQNREIPPLDYDRVFKLKHDFPELTIILNGGLKDINLAHSLLQHVDGVMLGREAYQNPMILLGVDKLFFDEQPLAFDISSDKMVEKAILAVESLYPYIENELSKGNKLSHITRHMVGLFTGIKGSKQWRRDLSELAHRPSADNRILENALLHIKNAR</sequence>
<evidence type="ECO:0000256" key="4">
    <source>
        <dbReference type="ARBA" id="ARBA00022643"/>
    </source>
</evidence>
<dbReference type="HAMAP" id="MF_02041">
    <property type="entry name" value="DusA_subfam"/>
    <property type="match status" value="1"/>
</dbReference>
<comment type="cofactor">
    <cofactor evidence="1 9 10">
        <name>FMN</name>
        <dbReference type="ChEBI" id="CHEBI:58210"/>
    </cofactor>
</comment>
<feature type="site" description="Interacts with tRNA" evidence="9">
    <location>
        <position position="182"/>
    </location>
</feature>
<dbReference type="EC" id="1.3.1.91" evidence="9"/>
<evidence type="ECO:0000256" key="5">
    <source>
        <dbReference type="ARBA" id="ARBA00022694"/>
    </source>
</evidence>
<evidence type="ECO:0000256" key="6">
    <source>
        <dbReference type="ARBA" id="ARBA00022857"/>
    </source>
</evidence>
<keyword evidence="3 9" id="KW-0285">Flavoprotein</keyword>
<comment type="catalytic activity">
    <reaction evidence="9">
        <text>5,6-dihydrouridine(20) in tRNA + NADP(+) = uridine(20) in tRNA + NADPH + H(+)</text>
        <dbReference type="Rhea" id="RHEA:53336"/>
        <dbReference type="Rhea" id="RHEA-COMP:13533"/>
        <dbReference type="Rhea" id="RHEA-COMP:13534"/>
        <dbReference type="ChEBI" id="CHEBI:15378"/>
        <dbReference type="ChEBI" id="CHEBI:57783"/>
        <dbReference type="ChEBI" id="CHEBI:58349"/>
        <dbReference type="ChEBI" id="CHEBI:65315"/>
        <dbReference type="ChEBI" id="CHEBI:74443"/>
        <dbReference type="EC" id="1.3.1.91"/>
    </reaction>
</comment>
<comment type="function">
    <text evidence="9">Catalyzes the synthesis of 5,6-dihydrouridine (D), a modified base found in the D-loop of most tRNAs, via the reduction of the C5-C6 double bond in target uridines. Specifically modifies U20 and U20a in tRNAs.</text>
</comment>
<evidence type="ECO:0000313" key="12">
    <source>
        <dbReference type="EMBL" id="MFC0180846.1"/>
    </source>
</evidence>
<evidence type="ECO:0000259" key="11">
    <source>
        <dbReference type="Pfam" id="PF01207"/>
    </source>
</evidence>
<dbReference type="SUPFAM" id="SSF51395">
    <property type="entry name" value="FMN-linked oxidoreductases"/>
    <property type="match status" value="1"/>
</dbReference>
<dbReference type="EMBL" id="JBHLXE010000108">
    <property type="protein sequence ID" value="MFC0180846.1"/>
    <property type="molecule type" value="Genomic_DNA"/>
</dbReference>
<keyword evidence="4 9" id="KW-0288">FMN</keyword>
<accession>A0ABV6CCY6</accession>
<keyword evidence="8 9" id="KW-0560">Oxidoreductase</keyword>
<evidence type="ECO:0000256" key="9">
    <source>
        <dbReference type="HAMAP-Rule" id="MF_02041"/>
    </source>
</evidence>
<gene>
    <name evidence="9 12" type="primary">dusA</name>
    <name evidence="12" type="ORF">ACFFIT_12265</name>
</gene>
<feature type="site" description="Interacts with tRNA; defines subfamily-specific binding signature" evidence="9">
    <location>
        <position position="179"/>
    </location>
</feature>
<name>A0ABV6CCY6_9GAMM</name>
<dbReference type="PANTHER" id="PTHR42907">
    <property type="entry name" value="FMN-LINKED OXIDOREDUCTASES SUPERFAMILY PROTEIN"/>
    <property type="match status" value="1"/>
</dbReference>
<dbReference type="Proteomes" id="UP001589758">
    <property type="component" value="Unassembled WGS sequence"/>
</dbReference>
<comment type="similarity">
    <text evidence="10">Belongs to the dus family.</text>
</comment>
<dbReference type="NCBIfam" id="NF008774">
    <property type="entry name" value="PRK11815.1"/>
    <property type="match status" value="1"/>
</dbReference>
<keyword evidence="2 9" id="KW-0820">tRNA-binding</keyword>
<feature type="binding site" evidence="9">
    <location>
        <position position="134"/>
    </location>
    <ligand>
        <name>FMN</name>
        <dbReference type="ChEBI" id="CHEBI:58210"/>
    </ligand>
</feature>
<evidence type="ECO:0000256" key="3">
    <source>
        <dbReference type="ARBA" id="ARBA00022630"/>
    </source>
</evidence>
<feature type="binding site" evidence="9">
    <location>
        <begin position="229"/>
        <end position="230"/>
    </location>
    <ligand>
        <name>FMN</name>
        <dbReference type="ChEBI" id="CHEBI:58210"/>
    </ligand>
</feature>
<dbReference type="Gene3D" id="1.20.120.1460">
    <property type="match status" value="1"/>
</dbReference>
<feature type="site" description="Interacts with tRNA; defines subfamily-specific binding signature" evidence="9">
    <location>
        <position position="307"/>
    </location>
</feature>
<reference evidence="12 13" key="1">
    <citation type="submission" date="2024-09" db="EMBL/GenBank/DDBJ databases">
        <authorList>
            <person name="Sun Q."/>
            <person name="Mori K."/>
        </authorList>
    </citation>
    <scope>NUCLEOTIDE SEQUENCE [LARGE SCALE GENOMIC DNA]</scope>
    <source>
        <strain evidence="12 13">CCM 8545</strain>
    </source>
</reference>
<dbReference type="CDD" id="cd02801">
    <property type="entry name" value="DUS_like_FMN"/>
    <property type="match status" value="1"/>
</dbReference>
<evidence type="ECO:0000256" key="8">
    <source>
        <dbReference type="ARBA" id="ARBA00023002"/>
    </source>
</evidence>
<dbReference type="PROSITE" id="PS01136">
    <property type="entry name" value="UPF0034"/>
    <property type="match status" value="1"/>
</dbReference>
<feature type="active site" description="Proton donor" evidence="9">
    <location>
        <position position="95"/>
    </location>
</feature>
<feature type="site" description="Interacts with tRNA" evidence="9">
    <location>
        <position position="92"/>
    </location>
</feature>
<feature type="binding site" evidence="9">
    <location>
        <position position="65"/>
    </location>
    <ligand>
        <name>FMN</name>
        <dbReference type="ChEBI" id="CHEBI:58210"/>
    </ligand>
</feature>
<dbReference type="PANTHER" id="PTHR42907:SF1">
    <property type="entry name" value="FMN-LINKED OXIDOREDUCTASES SUPERFAMILY PROTEIN"/>
    <property type="match status" value="1"/>
</dbReference>
<evidence type="ECO:0000256" key="1">
    <source>
        <dbReference type="ARBA" id="ARBA00001917"/>
    </source>
</evidence>
<feature type="binding site" evidence="9">
    <location>
        <begin position="13"/>
        <end position="15"/>
    </location>
    <ligand>
        <name>FMN</name>
        <dbReference type="ChEBI" id="CHEBI:58210"/>
    </ligand>
</feature>
<keyword evidence="7 9" id="KW-0694">RNA-binding</keyword>
<dbReference type="InterPro" id="IPR001269">
    <property type="entry name" value="DUS_fam"/>
</dbReference>
<dbReference type="Gene3D" id="3.20.20.70">
    <property type="entry name" value="Aldolase class I"/>
    <property type="match status" value="1"/>
</dbReference>
<keyword evidence="5 9" id="KW-0819">tRNA processing</keyword>
<dbReference type="InterPro" id="IPR004653">
    <property type="entry name" value="DusA"/>
</dbReference>
<dbReference type="InterPro" id="IPR013785">
    <property type="entry name" value="Aldolase_TIM"/>
</dbReference>
<evidence type="ECO:0000256" key="7">
    <source>
        <dbReference type="ARBA" id="ARBA00022884"/>
    </source>
</evidence>
<dbReference type="PIRSF" id="PIRSF006621">
    <property type="entry name" value="Dus"/>
    <property type="match status" value="1"/>
</dbReference>
<dbReference type="Pfam" id="PF01207">
    <property type="entry name" value="Dus"/>
    <property type="match status" value="1"/>
</dbReference>
<feature type="binding site" evidence="9">
    <location>
        <position position="167"/>
    </location>
    <ligand>
        <name>FMN</name>
        <dbReference type="ChEBI" id="CHEBI:58210"/>
    </ligand>
</feature>
<protein>
    <recommendedName>
        <fullName evidence="9">tRNA-dihydrouridine(20/20a) synthase</fullName>
        <ecNumber evidence="9">1.3.1.91</ecNumber>
    </recommendedName>
    <alternativeName>
        <fullName evidence="9">U20-specific dihydrouridine synthase</fullName>
        <shortName evidence="9">U20-specific Dus</shortName>
    </alternativeName>
    <alternativeName>
        <fullName evidence="9">tRNA-dihydrouridine synthase A</fullName>
    </alternativeName>
</protein>
<dbReference type="InterPro" id="IPR035587">
    <property type="entry name" value="DUS-like_FMN-bd"/>
</dbReference>
<organism evidence="12 13">
    <name type="scientific">Thorsellia kenyensis</name>
    <dbReference type="NCBI Taxonomy" id="1549888"/>
    <lineage>
        <taxon>Bacteria</taxon>
        <taxon>Pseudomonadati</taxon>
        <taxon>Pseudomonadota</taxon>
        <taxon>Gammaproteobacteria</taxon>
        <taxon>Enterobacterales</taxon>
        <taxon>Thorselliaceae</taxon>
        <taxon>Thorsellia</taxon>
    </lineage>
</organism>
<dbReference type="NCBIfam" id="TIGR00742">
    <property type="entry name" value="yjbN"/>
    <property type="match status" value="1"/>
</dbReference>
<comment type="catalytic activity">
    <reaction evidence="9">
        <text>5,6-dihydrouridine(20a) in tRNA + NAD(+) = uridine(20a) in tRNA + NADH + H(+)</text>
        <dbReference type="Rhea" id="RHEA:53348"/>
        <dbReference type="Rhea" id="RHEA-COMP:13535"/>
        <dbReference type="Rhea" id="RHEA-COMP:13536"/>
        <dbReference type="ChEBI" id="CHEBI:15378"/>
        <dbReference type="ChEBI" id="CHEBI:57540"/>
        <dbReference type="ChEBI" id="CHEBI:57945"/>
        <dbReference type="ChEBI" id="CHEBI:65315"/>
        <dbReference type="ChEBI" id="CHEBI:74443"/>
    </reaction>
</comment>
<dbReference type="RefSeq" id="WP_385878051.1">
    <property type="nucleotide sequence ID" value="NZ_JBHLXE010000108.1"/>
</dbReference>
<comment type="caution">
    <text evidence="9">Lacks conserved residue(s) required for the propagation of feature annotation.</text>
</comment>
<dbReference type="GO" id="GO:0102264">
    <property type="term" value="F:tRNA-dihydrouridine20 synthase activity"/>
    <property type="evidence" value="ECO:0007669"/>
    <property type="project" value="UniProtKB-EC"/>
</dbReference>
<evidence type="ECO:0000256" key="2">
    <source>
        <dbReference type="ARBA" id="ARBA00022555"/>
    </source>
</evidence>